<feature type="transmembrane region" description="Helical" evidence="8">
    <location>
        <begin position="214"/>
        <end position="236"/>
    </location>
</feature>
<gene>
    <name evidence="10" type="ORF">F4V91_07785</name>
</gene>
<feature type="transmembrane region" description="Helical" evidence="8">
    <location>
        <begin position="75"/>
        <end position="102"/>
    </location>
</feature>
<dbReference type="InterPro" id="IPR050586">
    <property type="entry name" value="CPA3_Na-H_Antiporter_D"/>
</dbReference>
<feature type="domain" description="NADH:quinone oxidoreductase/Mrp antiporter transmembrane" evidence="9">
    <location>
        <begin position="132"/>
        <end position="432"/>
    </location>
</feature>
<dbReference type="GO" id="GO:0005886">
    <property type="term" value="C:plasma membrane"/>
    <property type="evidence" value="ECO:0007669"/>
    <property type="project" value="UniProtKB-SubCell"/>
</dbReference>
<dbReference type="AlphaFoldDB" id="A0A6A1TNS5"/>
<dbReference type="PANTHER" id="PTHR42703">
    <property type="entry name" value="NADH DEHYDROGENASE"/>
    <property type="match status" value="1"/>
</dbReference>
<evidence type="ECO:0000259" key="9">
    <source>
        <dbReference type="Pfam" id="PF00361"/>
    </source>
</evidence>
<feature type="transmembrane region" description="Helical" evidence="8">
    <location>
        <begin position="282"/>
        <end position="300"/>
    </location>
</feature>
<evidence type="ECO:0000256" key="2">
    <source>
        <dbReference type="ARBA" id="ARBA00005346"/>
    </source>
</evidence>
<evidence type="ECO:0000313" key="11">
    <source>
        <dbReference type="Proteomes" id="UP000386575"/>
    </source>
</evidence>
<feature type="transmembrane region" description="Helical" evidence="8">
    <location>
        <begin position="135"/>
        <end position="153"/>
    </location>
</feature>
<evidence type="ECO:0000313" key="10">
    <source>
        <dbReference type="EMBL" id="KAB1086342.1"/>
    </source>
</evidence>
<name>A0A6A1TNS5_NEOGA</name>
<comment type="subcellular location">
    <subcellularLocation>
        <location evidence="1">Cell membrane</location>
        <topology evidence="1">Multi-pass membrane protein</topology>
    </subcellularLocation>
    <subcellularLocation>
        <location evidence="7">Membrane</location>
        <topology evidence="7">Multi-pass membrane protein</topology>
    </subcellularLocation>
</comment>
<feature type="transmembrane region" description="Helical" evidence="8">
    <location>
        <begin position="248"/>
        <end position="270"/>
    </location>
</feature>
<feature type="transmembrane region" description="Helical" evidence="8">
    <location>
        <begin position="331"/>
        <end position="352"/>
    </location>
</feature>
<comment type="caution">
    <text evidence="10">The sequence shown here is derived from an EMBL/GenBank/DDBJ whole genome shotgun (WGS) entry which is preliminary data.</text>
</comment>
<evidence type="ECO:0000256" key="3">
    <source>
        <dbReference type="ARBA" id="ARBA00022475"/>
    </source>
</evidence>
<feature type="transmembrane region" description="Helical" evidence="8">
    <location>
        <begin position="165"/>
        <end position="186"/>
    </location>
</feature>
<comment type="similarity">
    <text evidence="2">Belongs to the CPA3 antiporters (TC 2.A.63) subunit D family.</text>
</comment>
<evidence type="ECO:0000256" key="7">
    <source>
        <dbReference type="RuleBase" id="RU000320"/>
    </source>
</evidence>
<dbReference type="PANTHER" id="PTHR42703:SF1">
    <property type="entry name" value="NA(+)_H(+) ANTIPORTER SUBUNIT D1"/>
    <property type="match status" value="1"/>
</dbReference>
<evidence type="ECO:0000256" key="5">
    <source>
        <dbReference type="ARBA" id="ARBA00022989"/>
    </source>
</evidence>
<dbReference type="InterPro" id="IPR001750">
    <property type="entry name" value="ND/Mrp_TM"/>
</dbReference>
<feature type="transmembrane region" description="Helical" evidence="8">
    <location>
        <begin position="307"/>
        <end position="325"/>
    </location>
</feature>
<accession>A0A6A1TNS5</accession>
<keyword evidence="6 8" id="KW-0472">Membrane</keyword>
<evidence type="ECO:0000256" key="1">
    <source>
        <dbReference type="ARBA" id="ARBA00004651"/>
    </source>
</evidence>
<proteinExistence type="inferred from homology"/>
<dbReference type="Pfam" id="PF00361">
    <property type="entry name" value="Proton_antipo_M"/>
    <property type="match status" value="1"/>
</dbReference>
<feature type="transmembrane region" description="Helical" evidence="8">
    <location>
        <begin position="6"/>
        <end position="25"/>
    </location>
</feature>
<feature type="transmembrane region" description="Helical" evidence="8">
    <location>
        <begin position="477"/>
        <end position="497"/>
    </location>
</feature>
<organism evidence="10 11">
    <name type="scientific">Neorhizobium galegae</name>
    <name type="common">Rhizobium galegae</name>
    <dbReference type="NCBI Taxonomy" id="399"/>
    <lineage>
        <taxon>Bacteria</taxon>
        <taxon>Pseudomonadati</taxon>
        <taxon>Pseudomonadota</taxon>
        <taxon>Alphaproteobacteria</taxon>
        <taxon>Hyphomicrobiales</taxon>
        <taxon>Rhizobiaceae</taxon>
        <taxon>Rhizobium/Agrobacterium group</taxon>
        <taxon>Neorhizobium</taxon>
    </lineage>
</organism>
<keyword evidence="3" id="KW-1003">Cell membrane</keyword>
<feature type="transmembrane region" description="Helical" evidence="8">
    <location>
        <begin position="109"/>
        <end position="129"/>
    </location>
</feature>
<sequence>MNGWIHHLIIAPILVPLVAAALLLFVDERQRVVKAMISLASTLILVAVSLTLLRIESGPSEFDGVYLLGNWAAPFGIVLVLDALSALMLLLTAVLSVAALVFSLARWHAVGAHFHTMFQLLLVGLNGAFLTGDLFNLFVFFEVMLAASYGLLLHGSGPLRVKAGMHYIAVNLAAALLFLIGVSLIYGTAGTLNMADLAARIPDIEPDRRMLMEAGAGVLGIAFLIKAGMWPLCFWLPTAYSAASAPVAGIFAIMSKLGIYIILRLTMLLFGEGPSAGFGADVLLYGGIATLIFGTIGVLASQALGRLAGFSVLVSSGTLLMVLGINDGAISSGALLYLVSSTLTISAFFMLIELVERGQDAGAIVLAVTMEAYGDADEDEPEEGDGVTMPGTMAILGICFAACGILLSGLPPLSGFIAKFAMLSAMMGTGAIGVPPTATVWVLVFLVILSGIAALISMTRAGIRTFWSSLEGTVPRVLVIEIVPVMFLLFLTLALTVQAGPAMQYMDTTIRSLSNPRIYIDAVRKAAPIPDYDGPASTEAGGK</sequence>
<dbReference type="EMBL" id="VZUL01000002">
    <property type="protein sequence ID" value="KAB1086342.1"/>
    <property type="molecule type" value="Genomic_DNA"/>
</dbReference>
<evidence type="ECO:0000256" key="4">
    <source>
        <dbReference type="ARBA" id="ARBA00022692"/>
    </source>
</evidence>
<reference evidence="10 11" key="1">
    <citation type="submission" date="2019-09" db="EMBL/GenBank/DDBJ databases">
        <title>Genome sequencing of Ng87 strain.</title>
        <authorList>
            <person name="Karasev E.S."/>
            <person name="Andronov E."/>
        </authorList>
    </citation>
    <scope>NUCLEOTIDE SEQUENCE [LARGE SCALE GENOMIC DNA]</scope>
    <source>
        <strain evidence="10 11">Ng87</strain>
    </source>
</reference>
<evidence type="ECO:0000256" key="6">
    <source>
        <dbReference type="ARBA" id="ARBA00023136"/>
    </source>
</evidence>
<feature type="transmembrane region" description="Helical" evidence="8">
    <location>
        <begin position="37"/>
        <end position="55"/>
    </location>
</feature>
<keyword evidence="5 8" id="KW-1133">Transmembrane helix</keyword>
<protein>
    <submittedName>
        <fullName evidence="10">Monovalent cation/H+ antiporter subunit D</fullName>
    </submittedName>
</protein>
<dbReference type="Proteomes" id="UP000386575">
    <property type="component" value="Unassembled WGS sequence"/>
</dbReference>
<feature type="transmembrane region" description="Helical" evidence="8">
    <location>
        <begin position="438"/>
        <end position="456"/>
    </location>
</feature>
<dbReference type="RefSeq" id="WP_151041788.1">
    <property type="nucleotide sequence ID" value="NZ_VZUL01000002.1"/>
</dbReference>
<evidence type="ECO:0000256" key="8">
    <source>
        <dbReference type="SAM" id="Phobius"/>
    </source>
</evidence>
<dbReference type="NCBIfam" id="NF009309">
    <property type="entry name" value="PRK12666.1"/>
    <property type="match status" value="1"/>
</dbReference>
<feature type="transmembrane region" description="Helical" evidence="8">
    <location>
        <begin position="394"/>
        <end position="418"/>
    </location>
</feature>
<keyword evidence="4 7" id="KW-0812">Transmembrane</keyword>